<keyword evidence="3" id="KW-0201">Cytochrome c-type biogenesis</keyword>
<sequence length="439" mass="50583">MATATFIENDYSTETAKALVYNAKWFEILVLLLAINFIGNISKYNLFSLEKAPIFMFHIAFIIIILGAGVTRYRGYEALITIKEETASDRMISIDSYLQIKASNDTFDQSYISKPIHMSEIGFNNINNNYVFDNKKVNIKLQEYIPRAHYVVKDSTSGATYLHIVIADKEERKDFYVKKGDRTSIYGIPISFENENKQPEDIFITKKNDIWKISFPKETDYFSMILNKASSYPKDSLVPLQFKALSEINKIPLVFNEVIENKYLTVTSKERTADKKNPEAAIKLLITSDEKQLETTIFGGPGYMNPYQTVFINGIHLNIRYGSKPIQLPFSIYLKDFILERYPGSDSPSAFYSNLQIQEKNNMFDYTIFMNNVLNHKGFRFFQSAYLPDESGTILSVNHDYWGTLITYIGYSLLGLGMLLSLCWKTSYFGFILKLLREK</sequence>
<accession>A0ABP3UC40</accession>
<reference evidence="9" key="1">
    <citation type="journal article" date="2019" name="Int. J. Syst. Evol. Microbiol.">
        <title>The Global Catalogue of Microorganisms (GCM) 10K type strain sequencing project: providing services to taxonomists for standard genome sequencing and annotation.</title>
        <authorList>
            <consortium name="The Broad Institute Genomics Platform"/>
            <consortium name="The Broad Institute Genome Sequencing Center for Infectious Disease"/>
            <person name="Wu L."/>
            <person name="Ma J."/>
        </authorList>
    </citation>
    <scope>NUCLEOTIDE SEQUENCE [LARGE SCALE GENOMIC DNA]</scope>
    <source>
        <strain evidence="9">JCM 15974</strain>
    </source>
</reference>
<evidence type="ECO:0000256" key="5">
    <source>
        <dbReference type="ARBA" id="ARBA00023136"/>
    </source>
</evidence>
<feature type="domain" description="ResB-like" evidence="7">
    <location>
        <begin position="317"/>
        <end position="386"/>
    </location>
</feature>
<evidence type="ECO:0000313" key="8">
    <source>
        <dbReference type="EMBL" id="GAA0727732.1"/>
    </source>
</evidence>
<dbReference type="Pfam" id="PF05140">
    <property type="entry name" value="ResB"/>
    <property type="match status" value="1"/>
</dbReference>
<feature type="transmembrane region" description="Helical" evidence="6">
    <location>
        <begin position="25"/>
        <end position="42"/>
    </location>
</feature>
<evidence type="ECO:0000256" key="4">
    <source>
        <dbReference type="ARBA" id="ARBA00022989"/>
    </source>
</evidence>
<organism evidence="8 9">
    <name type="scientific">Aquimarina litoralis</name>
    <dbReference type="NCBI Taxonomy" id="584605"/>
    <lineage>
        <taxon>Bacteria</taxon>
        <taxon>Pseudomonadati</taxon>
        <taxon>Bacteroidota</taxon>
        <taxon>Flavobacteriia</taxon>
        <taxon>Flavobacteriales</taxon>
        <taxon>Flavobacteriaceae</taxon>
        <taxon>Aquimarina</taxon>
    </lineage>
</organism>
<evidence type="ECO:0000256" key="3">
    <source>
        <dbReference type="ARBA" id="ARBA00022748"/>
    </source>
</evidence>
<keyword evidence="5 6" id="KW-0472">Membrane</keyword>
<comment type="caution">
    <text evidence="8">The sequence shown here is derived from an EMBL/GenBank/DDBJ whole genome shotgun (WGS) entry which is preliminary data.</text>
</comment>
<evidence type="ECO:0000256" key="6">
    <source>
        <dbReference type="SAM" id="Phobius"/>
    </source>
</evidence>
<feature type="transmembrane region" description="Helical" evidence="6">
    <location>
        <begin position="401"/>
        <end position="424"/>
    </location>
</feature>
<keyword evidence="9" id="KW-1185">Reference proteome</keyword>
<dbReference type="Proteomes" id="UP001501758">
    <property type="component" value="Unassembled WGS sequence"/>
</dbReference>
<keyword evidence="4 6" id="KW-1133">Transmembrane helix</keyword>
<evidence type="ECO:0000256" key="1">
    <source>
        <dbReference type="ARBA" id="ARBA00004141"/>
    </source>
</evidence>
<dbReference type="RefSeq" id="WP_343913653.1">
    <property type="nucleotide sequence ID" value="NZ_BAAAGE010000003.1"/>
</dbReference>
<name>A0ABP3UC40_9FLAO</name>
<comment type="subcellular location">
    <subcellularLocation>
        <location evidence="1">Membrane</location>
        <topology evidence="1">Multi-pass membrane protein</topology>
    </subcellularLocation>
</comment>
<feature type="transmembrane region" description="Helical" evidence="6">
    <location>
        <begin position="54"/>
        <end position="73"/>
    </location>
</feature>
<dbReference type="EMBL" id="BAAAGE010000003">
    <property type="protein sequence ID" value="GAA0727732.1"/>
    <property type="molecule type" value="Genomic_DNA"/>
</dbReference>
<dbReference type="InterPro" id="IPR007816">
    <property type="entry name" value="ResB-like_domain"/>
</dbReference>
<keyword evidence="2 6" id="KW-0812">Transmembrane</keyword>
<proteinExistence type="predicted"/>
<evidence type="ECO:0000313" key="9">
    <source>
        <dbReference type="Proteomes" id="UP001501758"/>
    </source>
</evidence>
<evidence type="ECO:0000256" key="2">
    <source>
        <dbReference type="ARBA" id="ARBA00022692"/>
    </source>
</evidence>
<evidence type="ECO:0000259" key="7">
    <source>
        <dbReference type="Pfam" id="PF05140"/>
    </source>
</evidence>
<protein>
    <recommendedName>
        <fullName evidence="7">ResB-like domain-containing protein</fullName>
    </recommendedName>
</protein>
<gene>
    <name evidence="8" type="ORF">GCM10009430_36100</name>
</gene>